<feature type="transmembrane region" description="Helical" evidence="1">
    <location>
        <begin position="57"/>
        <end position="79"/>
    </location>
</feature>
<dbReference type="EMBL" id="JACXRZ010000026">
    <property type="protein sequence ID" value="MBD3147126.1"/>
    <property type="molecule type" value="Genomic_DNA"/>
</dbReference>
<sequence length="482" mass="50733">MTQAREPRTYGGWRRRRGMGLLGMGVGATFAVLGAVVTLLVATALSPRMLLYLLPPVLVVALLGLAPAGGTPLAAVLLTRWRWWYGTRRGFTRFRSGPRLELPGVLAATSLLSAGDWYGRPYGLVWNRRTGHLTATLRVVAASPWLADPDDADTWVACWGSWLASLGHVPMLRWVSVTVETAPEPGGHLAGTIAEAIDPAAPATARAILAQLVASAPAAAAHVETRVSLTFDPAASPSAPPTLEAAVAEVSRMLEGLESALGSCGVTVLGRATAAQIAAVVRGAFDPAARGEVSRPRPGAPAATGWADAVPLSAEELAGCYRHDSGVSVSWCWQEAPRQNVHSDVLARLVAPGPYLKRVTLQYRPLPAAAADRVLESEVTSAAFRQAYRHRLGRDETARDVFDQARARQAAREEAMGAGVCLIGMFVTVTVLDAADLPQAVAATEAAAESSKIRLRLLTGSQVAGFAATLPCGTCPPALARY</sequence>
<dbReference type="InterPro" id="IPR049978">
    <property type="entry name" value="SCO6880-like"/>
</dbReference>
<feature type="transmembrane region" description="Helical" evidence="1">
    <location>
        <begin position="21"/>
        <end position="45"/>
    </location>
</feature>
<reference evidence="2 3" key="1">
    <citation type="submission" date="2020-09" db="EMBL/GenBank/DDBJ databases">
        <title>Actinomycete isolated from the Camponotus japonicus Mayr.</title>
        <authorList>
            <person name="Gong X."/>
        </authorList>
    </citation>
    <scope>NUCLEOTIDE SEQUENCE [LARGE SCALE GENOMIC DNA]</scope>
    <source>
        <strain evidence="2 3">2C-HV3</strain>
    </source>
</reference>
<feature type="transmembrane region" description="Helical" evidence="1">
    <location>
        <begin position="100"/>
        <end position="119"/>
    </location>
</feature>
<dbReference type="RefSeq" id="WP_191054362.1">
    <property type="nucleotide sequence ID" value="NZ_JACXRZ010000026.1"/>
</dbReference>
<accession>A0ABR8L872</accession>
<protein>
    <recommendedName>
        <fullName evidence="4">PrgI family protein</fullName>
    </recommendedName>
</protein>
<evidence type="ECO:0000313" key="3">
    <source>
        <dbReference type="Proteomes" id="UP000653231"/>
    </source>
</evidence>
<gene>
    <name evidence="2" type="ORF">IEQ31_28635</name>
</gene>
<comment type="caution">
    <text evidence="2">The sequence shown here is derived from an EMBL/GenBank/DDBJ whole genome shotgun (WGS) entry which is preliminary data.</text>
</comment>
<evidence type="ECO:0000256" key="1">
    <source>
        <dbReference type="SAM" id="Phobius"/>
    </source>
</evidence>
<dbReference type="Proteomes" id="UP000653231">
    <property type="component" value="Unassembled WGS sequence"/>
</dbReference>
<evidence type="ECO:0008006" key="4">
    <source>
        <dbReference type="Google" id="ProtNLM"/>
    </source>
</evidence>
<keyword evidence="1" id="KW-0472">Membrane</keyword>
<dbReference type="NCBIfam" id="NF042935">
    <property type="entry name" value="SCO6880_fam"/>
    <property type="match status" value="1"/>
</dbReference>
<organism evidence="2 3">
    <name type="scientific">Microbispora bryophytorum subsp. camponoti</name>
    <dbReference type="NCBI Taxonomy" id="1677852"/>
    <lineage>
        <taxon>Bacteria</taxon>
        <taxon>Bacillati</taxon>
        <taxon>Actinomycetota</taxon>
        <taxon>Actinomycetes</taxon>
        <taxon>Streptosporangiales</taxon>
        <taxon>Streptosporangiaceae</taxon>
        <taxon>Microbispora</taxon>
    </lineage>
</organism>
<proteinExistence type="predicted"/>
<evidence type="ECO:0000313" key="2">
    <source>
        <dbReference type="EMBL" id="MBD3147126.1"/>
    </source>
</evidence>
<keyword evidence="1" id="KW-1133">Transmembrane helix</keyword>
<keyword evidence="3" id="KW-1185">Reference proteome</keyword>
<keyword evidence="1" id="KW-0812">Transmembrane</keyword>
<name>A0ABR8L872_9ACTN</name>